<evidence type="ECO:0000313" key="2">
    <source>
        <dbReference type="EMBL" id="MDS0280631.1"/>
    </source>
</evidence>
<name>A0ABU2FJV9_9EURY</name>
<gene>
    <name evidence="2" type="ORF">NDI86_00760</name>
</gene>
<protein>
    <submittedName>
        <fullName evidence="2">Uncharacterized protein</fullName>
    </submittedName>
</protein>
<feature type="region of interest" description="Disordered" evidence="1">
    <location>
        <begin position="19"/>
        <end position="54"/>
    </location>
</feature>
<reference evidence="2 3" key="1">
    <citation type="submission" date="2022-06" db="EMBL/GenBank/DDBJ databases">
        <title>Halomicroarcula sp. a new haloarchaeum isolate from saline soil.</title>
        <authorList>
            <person name="Strakova D."/>
            <person name="Galisteo C."/>
            <person name="Sanchez-Porro C."/>
            <person name="Ventosa A."/>
        </authorList>
    </citation>
    <scope>NUCLEOTIDE SEQUENCE [LARGE SCALE GENOMIC DNA]</scope>
    <source>
        <strain evidence="2 3">S3CR25-11</strain>
    </source>
</reference>
<dbReference type="Proteomes" id="UP001268864">
    <property type="component" value="Unassembled WGS sequence"/>
</dbReference>
<evidence type="ECO:0000313" key="3">
    <source>
        <dbReference type="Proteomes" id="UP001268864"/>
    </source>
</evidence>
<evidence type="ECO:0000256" key="1">
    <source>
        <dbReference type="SAM" id="MobiDB-lite"/>
    </source>
</evidence>
<comment type="caution">
    <text evidence="2">The sequence shown here is derived from an EMBL/GenBank/DDBJ whole genome shotgun (WGS) entry which is preliminary data.</text>
</comment>
<dbReference type="RefSeq" id="WP_310898478.1">
    <property type="nucleotide sequence ID" value="NZ_JAMQOS010000001.1"/>
</dbReference>
<keyword evidence="3" id="KW-1185">Reference proteome</keyword>
<organism evidence="2 3">
    <name type="scientific">Haloarcula onubensis</name>
    <dbReference type="NCBI Taxonomy" id="2950539"/>
    <lineage>
        <taxon>Archaea</taxon>
        <taxon>Methanobacteriati</taxon>
        <taxon>Methanobacteriota</taxon>
        <taxon>Stenosarchaea group</taxon>
        <taxon>Halobacteria</taxon>
        <taxon>Halobacteriales</taxon>
        <taxon>Haloarculaceae</taxon>
        <taxon>Haloarcula</taxon>
    </lineage>
</organism>
<proteinExistence type="predicted"/>
<sequence>MVWGAVTGALDHAAGSVDESIGRQFDDEPGGGFADITETGESNDDGLAGGGEDAEYHNRYLQGDAVRTAYDTVFDYEGTLNGEEDTADVFGPSVGGVADAAVDVKGEETSAEERKAQLWLYAGAALVALYFGRPLLRMAADFTGGSS</sequence>
<accession>A0ABU2FJV9</accession>
<dbReference type="EMBL" id="JAMQOS010000001">
    <property type="protein sequence ID" value="MDS0280631.1"/>
    <property type="molecule type" value="Genomic_DNA"/>
</dbReference>